<feature type="transmembrane region" description="Helical" evidence="6">
    <location>
        <begin position="193"/>
        <end position="212"/>
    </location>
</feature>
<proteinExistence type="inferred from homology"/>
<gene>
    <name evidence="7" type="ORF">G210_4607</name>
</gene>
<protein>
    <submittedName>
        <fullName evidence="7">Ammonia transport protein, putative</fullName>
    </submittedName>
</protein>
<feature type="transmembrane region" description="Helical" evidence="6">
    <location>
        <begin position="132"/>
        <end position="156"/>
    </location>
</feature>
<dbReference type="EMBL" id="AOGT01000290">
    <property type="protein sequence ID" value="EMG50355.1"/>
    <property type="molecule type" value="Genomic_DNA"/>
</dbReference>
<name>M3K500_CANMX</name>
<dbReference type="Proteomes" id="UP000011777">
    <property type="component" value="Unassembled WGS sequence"/>
</dbReference>
<feature type="transmembrane region" description="Helical" evidence="6">
    <location>
        <begin position="218"/>
        <end position="239"/>
    </location>
</feature>
<organism evidence="7 8">
    <name type="scientific">Candida maltosa (strain Xu316)</name>
    <name type="common">Yeast</name>
    <dbReference type="NCBI Taxonomy" id="1245528"/>
    <lineage>
        <taxon>Eukaryota</taxon>
        <taxon>Fungi</taxon>
        <taxon>Dikarya</taxon>
        <taxon>Ascomycota</taxon>
        <taxon>Saccharomycotina</taxon>
        <taxon>Pichiomycetes</taxon>
        <taxon>Debaryomycetaceae</taxon>
        <taxon>Candida/Lodderomyces clade</taxon>
        <taxon>Candida</taxon>
    </lineage>
</organism>
<dbReference type="AlphaFoldDB" id="M3K500"/>
<evidence type="ECO:0000313" key="8">
    <source>
        <dbReference type="Proteomes" id="UP000011777"/>
    </source>
</evidence>
<dbReference type="OrthoDB" id="3648309at2759"/>
<dbReference type="eggNOG" id="ENOG502QUJS">
    <property type="taxonomic scope" value="Eukaryota"/>
</dbReference>
<comment type="similarity">
    <text evidence="2">Belongs to the acetate uptake transporter (AceTr) (TC 2.A.96) family.</text>
</comment>
<comment type="subcellular location">
    <subcellularLocation>
        <location evidence="1">Membrane</location>
        <topology evidence="1">Multi-pass membrane protein</topology>
    </subcellularLocation>
</comment>
<accession>M3K500</accession>
<dbReference type="InterPro" id="IPR051633">
    <property type="entry name" value="AceTr"/>
</dbReference>
<dbReference type="InterPro" id="IPR000791">
    <property type="entry name" value="Gpr1/Fun34/SatP-like"/>
</dbReference>
<evidence type="ECO:0000256" key="3">
    <source>
        <dbReference type="ARBA" id="ARBA00022692"/>
    </source>
</evidence>
<dbReference type="OMA" id="SFWIAYA"/>
<dbReference type="GO" id="GO:0015123">
    <property type="term" value="F:acetate transmembrane transporter activity"/>
    <property type="evidence" value="ECO:0007669"/>
    <property type="project" value="TreeGrafter"/>
</dbReference>
<feature type="transmembrane region" description="Helical" evidence="6">
    <location>
        <begin position="70"/>
        <end position="92"/>
    </location>
</feature>
<evidence type="ECO:0000256" key="4">
    <source>
        <dbReference type="ARBA" id="ARBA00022989"/>
    </source>
</evidence>
<evidence type="ECO:0000256" key="1">
    <source>
        <dbReference type="ARBA" id="ARBA00004141"/>
    </source>
</evidence>
<dbReference type="PANTHER" id="PTHR31123">
    <property type="entry name" value="ACCUMULATION OF DYADS PROTEIN 2-RELATED"/>
    <property type="match status" value="1"/>
</dbReference>
<reference evidence="7 8" key="1">
    <citation type="submission" date="2013-02" db="EMBL/GenBank/DDBJ databases">
        <title>Genome sequence of Candida maltosa Xu316, a potential industrial strain for xylitol and ethanol production.</title>
        <authorList>
            <person name="Yu J."/>
            <person name="Wang Q."/>
            <person name="Geng X."/>
            <person name="Bao W."/>
            <person name="He P."/>
            <person name="Cai J."/>
        </authorList>
    </citation>
    <scope>NUCLEOTIDE SEQUENCE [LARGE SCALE GENOMIC DNA]</scope>
    <source>
        <strain evidence="8">Xu316</strain>
    </source>
</reference>
<keyword evidence="3 6" id="KW-0812">Transmembrane</keyword>
<comment type="caution">
    <text evidence="7">The sequence shown here is derived from an EMBL/GenBank/DDBJ whole genome shotgun (WGS) entry which is preliminary data.</text>
</comment>
<keyword evidence="5 6" id="KW-0472">Membrane</keyword>
<evidence type="ECO:0000256" key="5">
    <source>
        <dbReference type="ARBA" id="ARBA00023136"/>
    </source>
</evidence>
<keyword evidence="8" id="KW-1185">Reference proteome</keyword>
<evidence type="ECO:0000256" key="2">
    <source>
        <dbReference type="ARBA" id="ARBA00005587"/>
    </source>
</evidence>
<evidence type="ECO:0000313" key="7">
    <source>
        <dbReference type="EMBL" id="EMG50355.1"/>
    </source>
</evidence>
<dbReference type="NCBIfam" id="NF038013">
    <property type="entry name" value="AceTr_1"/>
    <property type="match status" value="1"/>
</dbReference>
<feature type="transmembrane region" description="Helical" evidence="6">
    <location>
        <begin position="104"/>
        <end position="125"/>
    </location>
</feature>
<feature type="transmembrane region" description="Helical" evidence="6">
    <location>
        <begin position="168"/>
        <end position="186"/>
    </location>
</feature>
<evidence type="ECO:0000256" key="6">
    <source>
        <dbReference type="SAM" id="Phobius"/>
    </source>
</evidence>
<dbReference type="HOGENOM" id="CLU_051062_0_0_1"/>
<dbReference type="STRING" id="1245528.M3K500"/>
<dbReference type="Pfam" id="PF01184">
    <property type="entry name" value="Gpr1_Fun34_YaaH"/>
    <property type="match status" value="1"/>
</dbReference>
<dbReference type="GO" id="GO:0005886">
    <property type="term" value="C:plasma membrane"/>
    <property type="evidence" value="ECO:0007669"/>
    <property type="project" value="TreeGrafter"/>
</dbReference>
<sequence length="265" mass="29093">MSTASSDSNKPSTSHDENHAYHNVQAVAFAGEGDEYVIIGNHKYYRHELMHAFLGTFNPDRYAKYPSNEFGNASALGLGCFALTTFVLGLYYAHAKEIKVTNAVHGLSIFYGGLTMYCAGIWEFFMGNNFAYFTFCSYGSFWLALGCMNVPSFGILAAYEDPVMLENAVGLFLLAWGLYTFMVVLLTFKSTVVFVALFVTLDTGFFVLAGAYMTGSVAAMKAGGIVCVISSCCGFYGMISGITNRYNSYFIVHSVPIPEIKRKSK</sequence>
<dbReference type="PANTHER" id="PTHR31123:SF1">
    <property type="entry name" value="ACCUMULATION OF DYADS PROTEIN 2-RELATED"/>
    <property type="match status" value="1"/>
</dbReference>
<keyword evidence="4 6" id="KW-1133">Transmembrane helix</keyword>